<evidence type="ECO:0000313" key="1">
    <source>
        <dbReference type="EnsemblPlants" id="TuG1812G0200003070.01.T01.cds419509"/>
    </source>
</evidence>
<dbReference type="EnsemblPlants" id="TuG1812G0200003070.01.T01">
    <property type="protein sequence ID" value="TuG1812G0200003070.01.T01.cds419509"/>
    <property type="gene ID" value="TuG1812G0200003070.01"/>
</dbReference>
<evidence type="ECO:0000313" key="2">
    <source>
        <dbReference type="Proteomes" id="UP000015106"/>
    </source>
</evidence>
<reference evidence="2" key="1">
    <citation type="journal article" date="2013" name="Nature">
        <title>Draft genome of the wheat A-genome progenitor Triticum urartu.</title>
        <authorList>
            <person name="Ling H.Q."/>
            <person name="Zhao S."/>
            <person name="Liu D."/>
            <person name="Wang J."/>
            <person name="Sun H."/>
            <person name="Zhang C."/>
            <person name="Fan H."/>
            <person name="Li D."/>
            <person name="Dong L."/>
            <person name="Tao Y."/>
            <person name="Gao C."/>
            <person name="Wu H."/>
            <person name="Li Y."/>
            <person name="Cui Y."/>
            <person name="Guo X."/>
            <person name="Zheng S."/>
            <person name="Wang B."/>
            <person name="Yu K."/>
            <person name="Liang Q."/>
            <person name="Yang W."/>
            <person name="Lou X."/>
            <person name="Chen J."/>
            <person name="Feng M."/>
            <person name="Jian J."/>
            <person name="Zhang X."/>
            <person name="Luo G."/>
            <person name="Jiang Y."/>
            <person name="Liu J."/>
            <person name="Wang Z."/>
            <person name="Sha Y."/>
            <person name="Zhang B."/>
            <person name="Wu H."/>
            <person name="Tang D."/>
            <person name="Shen Q."/>
            <person name="Xue P."/>
            <person name="Zou S."/>
            <person name="Wang X."/>
            <person name="Liu X."/>
            <person name="Wang F."/>
            <person name="Yang Y."/>
            <person name="An X."/>
            <person name="Dong Z."/>
            <person name="Zhang K."/>
            <person name="Zhang X."/>
            <person name="Luo M.C."/>
            <person name="Dvorak J."/>
            <person name="Tong Y."/>
            <person name="Wang J."/>
            <person name="Yang H."/>
            <person name="Li Z."/>
            <person name="Wang D."/>
            <person name="Zhang A."/>
            <person name="Wang J."/>
        </authorList>
    </citation>
    <scope>NUCLEOTIDE SEQUENCE</scope>
    <source>
        <strain evidence="2">cv. G1812</strain>
    </source>
</reference>
<sequence length="38" mass="4189">MHYECIRKGICAIQVSANGKAISKEKVAHLSSIEDTEK</sequence>
<reference evidence="1" key="3">
    <citation type="submission" date="2022-06" db="UniProtKB">
        <authorList>
            <consortium name="EnsemblPlants"/>
        </authorList>
    </citation>
    <scope>IDENTIFICATION</scope>
</reference>
<dbReference type="Proteomes" id="UP000015106">
    <property type="component" value="Chromosome 2"/>
</dbReference>
<proteinExistence type="predicted"/>
<reference evidence="1" key="2">
    <citation type="submission" date="2018-03" db="EMBL/GenBank/DDBJ databases">
        <title>The Triticum urartu genome reveals the dynamic nature of wheat genome evolution.</title>
        <authorList>
            <person name="Ling H."/>
            <person name="Ma B."/>
            <person name="Shi X."/>
            <person name="Liu H."/>
            <person name="Dong L."/>
            <person name="Sun H."/>
            <person name="Cao Y."/>
            <person name="Gao Q."/>
            <person name="Zheng S."/>
            <person name="Li Y."/>
            <person name="Yu Y."/>
            <person name="Du H."/>
            <person name="Qi M."/>
            <person name="Li Y."/>
            <person name="Yu H."/>
            <person name="Cui Y."/>
            <person name="Wang N."/>
            <person name="Chen C."/>
            <person name="Wu H."/>
            <person name="Zhao Y."/>
            <person name="Zhang J."/>
            <person name="Li Y."/>
            <person name="Zhou W."/>
            <person name="Zhang B."/>
            <person name="Hu W."/>
            <person name="Eijk M."/>
            <person name="Tang J."/>
            <person name="Witsenboer H."/>
            <person name="Zhao S."/>
            <person name="Li Z."/>
            <person name="Zhang A."/>
            <person name="Wang D."/>
            <person name="Liang C."/>
        </authorList>
    </citation>
    <scope>NUCLEOTIDE SEQUENCE [LARGE SCALE GENOMIC DNA]</scope>
    <source>
        <strain evidence="1">cv. G1812</strain>
    </source>
</reference>
<name>A0A8R7THT9_TRIUA</name>
<accession>A0A8R7THT9</accession>
<dbReference type="Gramene" id="TuG1812G0200003070.01.T01">
    <property type="protein sequence ID" value="TuG1812G0200003070.01.T01.cds419509"/>
    <property type="gene ID" value="TuG1812G0200003070.01"/>
</dbReference>
<protein>
    <submittedName>
        <fullName evidence="1">Uncharacterized protein</fullName>
    </submittedName>
</protein>
<keyword evidence="2" id="KW-1185">Reference proteome</keyword>
<dbReference type="AlphaFoldDB" id="A0A8R7THT9"/>
<organism evidence="1 2">
    <name type="scientific">Triticum urartu</name>
    <name type="common">Red wild einkorn</name>
    <name type="synonym">Crithodium urartu</name>
    <dbReference type="NCBI Taxonomy" id="4572"/>
    <lineage>
        <taxon>Eukaryota</taxon>
        <taxon>Viridiplantae</taxon>
        <taxon>Streptophyta</taxon>
        <taxon>Embryophyta</taxon>
        <taxon>Tracheophyta</taxon>
        <taxon>Spermatophyta</taxon>
        <taxon>Magnoliopsida</taxon>
        <taxon>Liliopsida</taxon>
        <taxon>Poales</taxon>
        <taxon>Poaceae</taxon>
        <taxon>BOP clade</taxon>
        <taxon>Pooideae</taxon>
        <taxon>Triticodae</taxon>
        <taxon>Triticeae</taxon>
        <taxon>Triticinae</taxon>
        <taxon>Triticum</taxon>
    </lineage>
</organism>